<gene>
    <name evidence="5" type="ORF">JOF56_009565</name>
</gene>
<evidence type="ECO:0000256" key="2">
    <source>
        <dbReference type="ARBA" id="ARBA00023034"/>
    </source>
</evidence>
<dbReference type="Proteomes" id="UP001519332">
    <property type="component" value="Unassembled WGS sequence"/>
</dbReference>
<dbReference type="RefSeq" id="WP_209646024.1">
    <property type="nucleotide sequence ID" value="NZ_JAGINW010000001.1"/>
</dbReference>
<keyword evidence="4" id="KW-0472">Membrane</keyword>
<evidence type="ECO:0000313" key="6">
    <source>
        <dbReference type="Proteomes" id="UP001519332"/>
    </source>
</evidence>
<dbReference type="Gene3D" id="1.10.3630.10">
    <property type="entry name" value="yeast vps74-n-term truncation variant domain like"/>
    <property type="match status" value="1"/>
</dbReference>
<proteinExistence type="predicted"/>
<dbReference type="InterPro" id="IPR038261">
    <property type="entry name" value="GPP34-like_sf"/>
</dbReference>
<evidence type="ECO:0000256" key="3">
    <source>
        <dbReference type="ARBA" id="ARBA00023121"/>
    </source>
</evidence>
<protein>
    <recommendedName>
        <fullName evidence="7">Golgi phosphoprotein 3 (GPP34)</fullName>
    </recommendedName>
</protein>
<reference evidence="5 6" key="1">
    <citation type="submission" date="2021-03" db="EMBL/GenBank/DDBJ databases">
        <title>Sequencing the genomes of 1000 actinobacteria strains.</title>
        <authorList>
            <person name="Klenk H.-P."/>
        </authorList>
    </citation>
    <scope>NUCLEOTIDE SEQUENCE [LARGE SCALE GENOMIC DNA]</scope>
    <source>
        <strain evidence="5 6">DSM 46670</strain>
    </source>
</reference>
<evidence type="ECO:0000313" key="5">
    <source>
        <dbReference type="EMBL" id="MBP2329180.1"/>
    </source>
</evidence>
<accession>A0ABS4TZ39</accession>
<keyword evidence="3" id="KW-0446">Lipid-binding</keyword>
<keyword evidence="2" id="KW-0333">Golgi apparatus</keyword>
<organism evidence="5 6">
    <name type="scientific">Kibdelosporangium banguiense</name>
    <dbReference type="NCBI Taxonomy" id="1365924"/>
    <lineage>
        <taxon>Bacteria</taxon>
        <taxon>Bacillati</taxon>
        <taxon>Actinomycetota</taxon>
        <taxon>Actinomycetes</taxon>
        <taxon>Pseudonocardiales</taxon>
        <taxon>Pseudonocardiaceae</taxon>
        <taxon>Kibdelosporangium</taxon>
    </lineage>
</organism>
<evidence type="ECO:0000256" key="1">
    <source>
        <dbReference type="ARBA" id="ARBA00004255"/>
    </source>
</evidence>
<name>A0ABS4TZ39_9PSEU</name>
<sequence length="213" mass="23190">MARAVLLLADEYFFSTHDAASGRRRLSEHTAALGLAGALLGELLLSRKITITGGQITVIDLRPPEDPLVGTILRQLVGDSEVTDVRDWLRYLAQNTYELVAKRLLLAGRVHRQTSWQPWRQATYPPNDPNIAVLTAARLTTRLTRHEPLTTPDAVLAGLMVATGVEKYLVLDAPAEVSGYLRQVLATALPPPFAELIDETAAAVGDAVLSHRA</sequence>
<evidence type="ECO:0000256" key="4">
    <source>
        <dbReference type="ARBA" id="ARBA00023136"/>
    </source>
</evidence>
<dbReference type="EMBL" id="JAGINW010000001">
    <property type="protein sequence ID" value="MBP2329180.1"/>
    <property type="molecule type" value="Genomic_DNA"/>
</dbReference>
<keyword evidence="6" id="KW-1185">Reference proteome</keyword>
<dbReference type="Pfam" id="PF05719">
    <property type="entry name" value="GPP34"/>
    <property type="match status" value="1"/>
</dbReference>
<comment type="caution">
    <text evidence="5">The sequence shown here is derived from an EMBL/GenBank/DDBJ whole genome shotgun (WGS) entry which is preliminary data.</text>
</comment>
<comment type="subcellular location">
    <subcellularLocation>
        <location evidence="1">Golgi apparatus membrane</location>
        <topology evidence="1">Peripheral membrane protein</topology>
        <orientation evidence="1">Cytoplasmic side</orientation>
    </subcellularLocation>
</comment>
<dbReference type="InterPro" id="IPR008628">
    <property type="entry name" value="GPP34-like"/>
</dbReference>
<evidence type="ECO:0008006" key="7">
    <source>
        <dbReference type="Google" id="ProtNLM"/>
    </source>
</evidence>